<dbReference type="EMBL" id="CAVMJV010000218">
    <property type="protein sequence ID" value="CAK5125826.1"/>
    <property type="molecule type" value="Genomic_DNA"/>
</dbReference>
<evidence type="ECO:0000313" key="2">
    <source>
        <dbReference type="Proteomes" id="UP001497535"/>
    </source>
</evidence>
<organism evidence="1 2">
    <name type="scientific">Meloidogyne enterolobii</name>
    <name type="common">Root-knot nematode worm</name>
    <name type="synonym">Meloidogyne mayaguensis</name>
    <dbReference type="NCBI Taxonomy" id="390850"/>
    <lineage>
        <taxon>Eukaryota</taxon>
        <taxon>Metazoa</taxon>
        <taxon>Ecdysozoa</taxon>
        <taxon>Nematoda</taxon>
        <taxon>Chromadorea</taxon>
        <taxon>Rhabditida</taxon>
        <taxon>Tylenchina</taxon>
        <taxon>Tylenchomorpha</taxon>
        <taxon>Tylenchoidea</taxon>
        <taxon>Meloidogynidae</taxon>
        <taxon>Meloidogyninae</taxon>
        <taxon>Meloidogyne</taxon>
    </lineage>
</organism>
<comment type="caution">
    <text evidence="1">The sequence shown here is derived from an EMBL/GenBank/DDBJ whole genome shotgun (WGS) entry which is preliminary data.</text>
</comment>
<keyword evidence="2" id="KW-1185">Reference proteome</keyword>
<dbReference type="Proteomes" id="UP001497535">
    <property type="component" value="Unassembled WGS sequence"/>
</dbReference>
<proteinExistence type="predicted"/>
<sequence>MYFKKILLPITLPILAIFTVYLPKKVFSQHYIIEHEFDRNVNVPYVKLVKINLDEESEGNSRGRIVGIKKLKIEVEIPENIELGKVHMEARNRYFNPGSFRYHSTIYNPEGKITLKENFMNEFKEGIFIKDNHRVSLERFS</sequence>
<protein>
    <submittedName>
        <fullName evidence="1">Uncharacterized protein</fullName>
    </submittedName>
</protein>
<gene>
    <name evidence="1" type="ORF">MENTE1834_LOCUS48139</name>
</gene>
<name>A0ACB1B7A4_MELEN</name>
<evidence type="ECO:0000313" key="1">
    <source>
        <dbReference type="EMBL" id="CAK5125826.1"/>
    </source>
</evidence>
<accession>A0ACB1B7A4</accession>
<reference evidence="1" key="1">
    <citation type="submission" date="2023-11" db="EMBL/GenBank/DDBJ databases">
        <authorList>
            <person name="Poullet M."/>
        </authorList>
    </citation>
    <scope>NUCLEOTIDE SEQUENCE</scope>
    <source>
        <strain evidence="1">E1834</strain>
    </source>
</reference>